<feature type="domain" description="RCK C-terminal" evidence="8">
    <location>
        <begin position="141"/>
        <end position="228"/>
    </location>
</feature>
<dbReference type="Proteomes" id="UP000070224">
    <property type="component" value="Unassembled WGS sequence"/>
</dbReference>
<dbReference type="PATRIC" id="fig|322095.3.peg.1791"/>
<dbReference type="PRINTS" id="PR00335">
    <property type="entry name" value="KUPTAKETRKA"/>
</dbReference>
<evidence type="ECO:0000259" key="7">
    <source>
        <dbReference type="PROSITE" id="PS51201"/>
    </source>
</evidence>
<reference evidence="10" key="1">
    <citation type="submission" date="2016-01" db="EMBL/GenBank/DDBJ databases">
        <authorList>
            <person name="Mitreva M."/>
            <person name="Pepin K.H."/>
            <person name="Mihindukulasuriya K.A."/>
            <person name="Fulton R."/>
            <person name="Fronick C."/>
            <person name="O'Laughlin M."/>
            <person name="Miner T."/>
            <person name="Herter B."/>
            <person name="Rosa B.A."/>
            <person name="Cordes M."/>
            <person name="Tomlinson C."/>
            <person name="Wollam A."/>
            <person name="Palsikar V.B."/>
            <person name="Mardis E.R."/>
            <person name="Wilson R.K."/>
        </authorList>
    </citation>
    <scope>NUCLEOTIDE SEQUENCE [LARGE SCALE GENOMIC DNA]</scope>
    <source>
        <strain evidence="10">KA00683</strain>
    </source>
</reference>
<dbReference type="GO" id="GO:0015079">
    <property type="term" value="F:potassium ion transmembrane transporter activity"/>
    <property type="evidence" value="ECO:0007669"/>
    <property type="project" value="InterPro"/>
</dbReference>
<name>A0A134B226_9PORP</name>
<comment type="caution">
    <text evidence="9">The sequence shown here is derived from an EMBL/GenBank/DDBJ whole genome shotgun (WGS) entry which is preliminary data.</text>
</comment>
<dbReference type="NCBIfam" id="NF007038">
    <property type="entry name" value="PRK09496.2-6"/>
    <property type="match status" value="1"/>
</dbReference>
<evidence type="ECO:0000256" key="4">
    <source>
        <dbReference type="ARBA" id="ARBA00022958"/>
    </source>
</evidence>
<keyword evidence="5" id="KW-0520">NAD</keyword>
<dbReference type="Gene3D" id="3.30.70.1450">
    <property type="entry name" value="Regulator of K+ conductance, C-terminal domain"/>
    <property type="match status" value="2"/>
</dbReference>
<dbReference type="Pfam" id="PF02254">
    <property type="entry name" value="TrkA_N"/>
    <property type="match status" value="2"/>
</dbReference>
<dbReference type="PANTHER" id="PTHR43833:SF5">
    <property type="entry name" value="TRK SYSTEM POTASSIUM UPTAKE PROTEIN TRKA"/>
    <property type="match status" value="1"/>
</dbReference>
<evidence type="ECO:0000256" key="1">
    <source>
        <dbReference type="ARBA" id="ARBA00017378"/>
    </source>
</evidence>
<dbReference type="SUPFAM" id="SSF116726">
    <property type="entry name" value="TrkA C-terminal domain-like"/>
    <property type="match status" value="2"/>
</dbReference>
<organism evidence="9 10">
    <name type="scientific">Porphyromonas somerae</name>
    <dbReference type="NCBI Taxonomy" id="322095"/>
    <lineage>
        <taxon>Bacteria</taxon>
        <taxon>Pseudomonadati</taxon>
        <taxon>Bacteroidota</taxon>
        <taxon>Bacteroidia</taxon>
        <taxon>Bacteroidales</taxon>
        <taxon>Porphyromonadaceae</taxon>
        <taxon>Porphyromonas</taxon>
    </lineage>
</organism>
<evidence type="ECO:0000313" key="9">
    <source>
        <dbReference type="EMBL" id="KXB73981.1"/>
    </source>
</evidence>
<dbReference type="GO" id="GO:0005886">
    <property type="term" value="C:plasma membrane"/>
    <property type="evidence" value="ECO:0007669"/>
    <property type="project" value="InterPro"/>
</dbReference>
<dbReference type="RefSeq" id="WP_060935893.1">
    <property type="nucleotide sequence ID" value="NZ_KQ960462.1"/>
</dbReference>
<evidence type="ECO:0000313" key="10">
    <source>
        <dbReference type="Proteomes" id="UP000070224"/>
    </source>
</evidence>
<keyword evidence="4" id="KW-0630">Potassium</keyword>
<keyword evidence="6" id="KW-0406">Ion transport</keyword>
<protein>
    <recommendedName>
        <fullName evidence="1">Trk system potassium uptake protein TrkA</fullName>
    </recommendedName>
</protein>
<evidence type="ECO:0000259" key="8">
    <source>
        <dbReference type="PROSITE" id="PS51202"/>
    </source>
</evidence>
<dbReference type="PANTHER" id="PTHR43833">
    <property type="entry name" value="POTASSIUM CHANNEL PROTEIN 2-RELATED-RELATED"/>
    <property type="match status" value="1"/>
</dbReference>
<dbReference type="OrthoDB" id="9775180at2"/>
<dbReference type="SUPFAM" id="SSF51735">
    <property type="entry name" value="NAD(P)-binding Rossmann-fold domains"/>
    <property type="match status" value="2"/>
</dbReference>
<dbReference type="STRING" id="322095.HMPREF3185_01815"/>
<dbReference type="InterPro" id="IPR036291">
    <property type="entry name" value="NAD(P)-bd_dom_sf"/>
</dbReference>
<accession>A0A134B226</accession>
<proteinExistence type="predicted"/>
<evidence type="ECO:0000256" key="5">
    <source>
        <dbReference type="ARBA" id="ARBA00023027"/>
    </source>
</evidence>
<dbReference type="InterPro" id="IPR003148">
    <property type="entry name" value="RCK_N"/>
</dbReference>
<feature type="domain" description="RCK C-terminal" evidence="8">
    <location>
        <begin position="370"/>
        <end position="450"/>
    </location>
</feature>
<evidence type="ECO:0000256" key="6">
    <source>
        <dbReference type="ARBA" id="ARBA00023065"/>
    </source>
</evidence>
<keyword evidence="2" id="KW-0813">Transport</keyword>
<dbReference type="AlphaFoldDB" id="A0A134B226"/>
<dbReference type="Gene3D" id="3.40.50.720">
    <property type="entry name" value="NAD(P)-binding Rossmann-like Domain"/>
    <property type="match status" value="2"/>
</dbReference>
<dbReference type="Pfam" id="PF02080">
    <property type="entry name" value="TrkA_C"/>
    <property type="match status" value="2"/>
</dbReference>
<dbReference type="InterPro" id="IPR036721">
    <property type="entry name" value="RCK_C_sf"/>
</dbReference>
<dbReference type="NCBIfam" id="NF007039">
    <property type="entry name" value="PRK09496.3-2"/>
    <property type="match status" value="1"/>
</dbReference>
<keyword evidence="10" id="KW-1185">Reference proteome</keyword>
<evidence type="ECO:0000256" key="3">
    <source>
        <dbReference type="ARBA" id="ARBA00022538"/>
    </source>
</evidence>
<dbReference type="InterPro" id="IPR050721">
    <property type="entry name" value="Trk_Ktr_HKT_K-transport"/>
</dbReference>
<keyword evidence="3" id="KW-0633">Potassium transport</keyword>
<dbReference type="EMBL" id="LSDK01000129">
    <property type="protein sequence ID" value="KXB73981.1"/>
    <property type="molecule type" value="Genomic_DNA"/>
</dbReference>
<dbReference type="InterPro" id="IPR006036">
    <property type="entry name" value="K_uptake_TrkA"/>
</dbReference>
<sequence>MRIVIAGAGEVGTHLAKMLSNEEQNIVLMDQDGKKLERASHHLEVLPIEGSPTLLSDLERAHVAGADLFVGVTPDEATNIMACMLAKRVGARHTIARINNPEYLESEYNILMEELGVDSMIYPEELAAREIGSIIEYPWARQYVTLFNGALALVGVKVRNGAPIVGQYLKDLKTLLPGDDGKYFHVVAIKRDFDTLIPRGNTRIEHNDLVFFTCDVDHIDLVRKLSGKKAPKIERVVIMGASPVALRTISKISEDIQVALIDIDKDKCLRLSQELPNNVEIYHGDGRDPEIVDEVNLEDSQVFIALTENSETNVLACLAAKRYNVYKTVAKEENIDYIPLAYRLDVGTLINKKLLAAGYIYRTLLGQDTGQVTCLSLVNNAEVIELVTRRDSHIVGRRISDLKLPANMTFGGMMRNGRPCMIDGNTVFEPYDHVVIFYHDLTINTLKELF</sequence>
<feature type="domain" description="RCK N-terminal" evidence="7">
    <location>
        <begin position="1"/>
        <end position="121"/>
    </location>
</feature>
<feature type="domain" description="RCK N-terminal" evidence="7">
    <location>
        <begin position="233"/>
        <end position="350"/>
    </location>
</feature>
<evidence type="ECO:0000256" key="2">
    <source>
        <dbReference type="ARBA" id="ARBA00022448"/>
    </source>
</evidence>
<gene>
    <name evidence="9" type="ORF">HMPREF3185_01815</name>
</gene>
<dbReference type="InterPro" id="IPR006037">
    <property type="entry name" value="RCK_C"/>
</dbReference>
<dbReference type="PROSITE" id="PS51202">
    <property type="entry name" value="RCK_C"/>
    <property type="match status" value="2"/>
</dbReference>
<dbReference type="PROSITE" id="PS51201">
    <property type="entry name" value="RCK_N"/>
    <property type="match status" value="2"/>
</dbReference>